<keyword evidence="3" id="KW-1185">Reference proteome</keyword>
<dbReference type="InterPro" id="IPR053040">
    <property type="entry name" value="LRR-containing_protein_71"/>
</dbReference>
<dbReference type="PANTHER" id="PTHR46984">
    <property type="entry name" value="LEUCINE-RICH REPEAT-CONTAINING PROTEIN 71"/>
    <property type="match status" value="1"/>
</dbReference>
<gene>
    <name evidence="2" type="ORF">ABEB36_006578</name>
</gene>
<dbReference type="Gene3D" id="3.80.10.10">
    <property type="entry name" value="Ribonuclease Inhibitor"/>
    <property type="match status" value="1"/>
</dbReference>
<name>A0ABD1ERS0_HYPHA</name>
<comment type="caution">
    <text evidence="2">The sequence shown here is derived from an EMBL/GenBank/DDBJ whole genome shotgun (WGS) entry which is preliminary data.</text>
</comment>
<organism evidence="2 3">
    <name type="scientific">Hypothenemus hampei</name>
    <name type="common">Coffee berry borer</name>
    <dbReference type="NCBI Taxonomy" id="57062"/>
    <lineage>
        <taxon>Eukaryota</taxon>
        <taxon>Metazoa</taxon>
        <taxon>Ecdysozoa</taxon>
        <taxon>Arthropoda</taxon>
        <taxon>Hexapoda</taxon>
        <taxon>Insecta</taxon>
        <taxon>Pterygota</taxon>
        <taxon>Neoptera</taxon>
        <taxon>Endopterygota</taxon>
        <taxon>Coleoptera</taxon>
        <taxon>Polyphaga</taxon>
        <taxon>Cucujiformia</taxon>
        <taxon>Curculionidae</taxon>
        <taxon>Scolytinae</taxon>
        <taxon>Hypothenemus</taxon>
    </lineage>
</organism>
<dbReference type="AlphaFoldDB" id="A0ABD1ERS0"/>
<reference evidence="2 3" key="1">
    <citation type="submission" date="2024-05" db="EMBL/GenBank/DDBJ databases">
        <title>Genetic variation in Jamaican populations of the coffee berry borer (Hypothenemus hampei).</title>
        <authorList>
            <person name="Errbii M."/>
            <person name="Myrie A."/>
        </authorList>
    </citation>
    <scope>NUCLEOTIDE SEQUENCE [LARGE SCALE GENOMIC DNA]</scope>
    <source>
        <strain evidence="2">JA-Hopewell-2020-01-JO</strain>
        <tissue evidence="2">Whole body</tissue>
    </source>
</reference>
<evidence type="ECO:0000313" key="2">
    <source>
        <dbReference type="EMBL" id="KAL1501206.1"/>
    </source>
</evidence>
<dbReference type="Pfam" id="PF13516">
    <property type="entry name" value="LRR_6"/>
    <property type="match status" value="3"/>
</dbReference>
<dbReference type="InterPro" id="IPR001611">
    <property type="entry name" value="Leu-rich_rpt"/>
</dbReference>
<feature type="region of interest" description="Disordered" evidence="1">
    <location>
        <begin position="403"/>
        <end position="435"/>
    </location>
</feature>
<dbReference type="PANTHER" id="PTHR46984:SF1">
    <property type="entry name" value="LEUCINE-RICH REPEAT-CONTAINING PROTEIN 71"/>
    <property type="match status" value="1"/>
</dbReference>
<dbReference type="SMART" id="SM00368">
    <property type="entry name" value="LRR_RI"/>
    <property type="match status" value="3"/>
</dbReference>
<accession>A0ABD1ERS0</accession>
<dbReference type="EMBL" id="JBDJPC010000005">
    <property type="protein sequence ID" value="KAL1501206.1"/>
    <property type="molecule type" value="Genomic_DNA"/>
</dbReference>
<sequence>MLHVKEKHANIRTRGKSRRTTHDILKFILKENDEDCKKLPYLLQKYCDDRLCPFYPKIQNFLIAEDGQVVHMVHPLEEINANVNNRNLTVVTYSDHNSHLKIVICKTTTEIDDRVFFALSQTYRHFPTITILRLDYCNLSATHVEILKNNLPKTITELSLAGNPNRSQNFYHLIRCDIKILSLKFCNIDEKGLEKIALEFLNNYSDPPKLLHLDLSHNQIFDNGCIWISTILHCDRSLQSLNLTDCKIGDEGFKCLLACFNRFALDNQEIVIRRKIRLNYFKSVYLPKSYFPEAVFLNSSLAEIIKTHPFTSEQVRKENNQILCPANSTLKYMNLAYNRLRRPSFDGLLKALMEQNMEKTLQNVIFQLDGNSSDADDLKVTIEELLLNRKFLNKNSSKSINNGGGIKSLVKRKKSSGSIRSANSKGRNSISLNAN</sequence>
<dbReference type="SUPFAM" id="SSF52047">
    <property type="entry name" value="RNI-like"/>
    <property type="match status" value="1"/>
</dbReference>
<dbReference type="Proteomes" id="UP001566132">
    <property type="component" value="Unassembled WGS sequence"/>
</dbReference>
<feature type="compositionally biased region" description="Polar residues" evidence="1">
    <location>
        <begin position="416"/>
        <end position="435"/>
    </location>
</feature>
<protein>
    <submittedName>
        <fullName evidence="2">Uncharacterized protein</fullName>
    </submittedName>
</protein>
<evidence type="ECO:0000313" key="3">
    <source>
        <dbReference type="Proteomes" id="UP001566132"/>
    </source>
</evidence>
<dbReference type="InterPro" id="IPR032675">
    <property type="entry name" value="LRR_dom_sf"/>
</dbReference>
<evidence type="ECO:0000256" key="1">
    <source>
        <dbReference type="SAM" id="MobiDB-lite"/>
    </source>
</evidence>
<proteinExistence type="predicted"/>